<dbReference type="CDD" id="cd06558">
    <property type="entry name" value="crotonase-like"/>
    <property type="match status" value="1"/>
</dbReference>
<dbReference type="RefSeq" id="WP_093823693.1">
    <property type="nucleotide sequence ID" value="NZ_JAVRES010000007.1"/>
</dbReference>
<accession>A0ABD5ESK1</accession>
<comment type="similarity">
    <text evidence="1">Belongs to the enoyl-CoA hydratase/isomerase family.</text>
</comment>
<keyword evidence="3" id="KW-0456">Lyase</keyword>
<sequence>MSGSVTYEVDGDVAVVTLRRPEKLNALSPQMVDDLQRIWQRFADGDARAAVLTSEGERSFCAGIDLGDVTHDMWRCVPGLSVDLDKPVVAAVSGHCIGAGWVLAQYSDLIVATETARFVYPEGRVGAFGGLASGIVARVPQKVAAEFLMLGEPIPAARAYDVGMINAVVAPGEHVTRAMDWARKLAASAPLVIRTAKALVDQHVGQAAVEQHVRTARLLGRVSSSEDLQEGLAAFRERREPHFRGR</sequence>
<dbReference type="EMBL" id="JAVRES010000007">
    <property type="protein sequence ID" value="MDT0436372.1"/>
    <property type="molecule type" value="Genomic_DNA"/>
</dbReference>
<organism evidence="4 5">
    <name type="scientific">Streptomyces doudnae</name>
    <dbReference type="NCBI Taxonomy" id="3075536"/>
    <lineage>
        <taxon>Bacteria</taxon>
        <taxon>Bacillati</taxon>
        <taxon>Actinomycetota</taxon>
        <taxon>Actinomycetes</taxon>
        <taxon>Kitasatosporales</taxon>
        <taxon>Streptomycetaceae</taxon>
        <taxon>Streptomyces</taxon>
    </lineage>
</organism>
<protein>
    <submittedName>
        <fullName evidence="4">Enoyl-CoA hydratase/isomerase family protein</fullName>
    </submittedName>
</protein>
<dbReference type="GO" id="GO:0016829">
    <property type="term" value="F:lyase activity"/>
    <property type="evidence" value="ECO:0007669"/>
    <property type="project" value="UniProtKB-KW"/>
</dbReference>
<proteinExistence type="inferred from homology"/>
<dbReference type="InterPro" id="IPR001753">
    <property type="entry name" value="Enoyl-CoA_hydra/iso"/>
</dbReference>
<dbReference type="SUPFAM" id="SSF52096">
    <property type="entry name" value="ClpP/crotonase"/>
    <property type="match status" value="1"/>
</dbReference>
<dbReference type="Pfam" id="PF00378">
    <property type="entry name" value="ECH_1"/>
    <property type="match status" value="1"/>
</dbReference>
<keyword evidence="5" id="KW-1185">Reference proteome</keyword>
<gene>
    <name evidence="4" type="ORF">RM877_16955</name>
</gene>
<evidence type="ECO:0000313" key="5">
    <source>
        <dbReference type="Proteomes" id="UP001183535"/>
    </source>
</evidence>
<evidence type="ECO:0000256" key="1">
    <source>
        <dbReference type="ARBA" id="ARBA00005254"/>
    </source>
</evidence>
<dbReference type="InterPro" id="IPR029045">
    <property type="entry name" value="ClpP/crotonase-like_dom_sf"/>
</dbReference>
<dbReference type="PANTHER" id="PTHR11941:SF169">
    <property type="entry name" value="(7AS)-7A-METHYL-1,5-DIOXO-2,3,5,6,7,7A-HEXAHYDRO-1H-INDENE-CARBOXYL-COA HYDROLASE"/>
    <property type="match status" value="1"/>
</dbReference>
<reference evidence="5" key="1">
    <citation type="submission" date="2023-07" db="EMBL/GenBank/DDBJ databases">
        <title>30 novel species of actinomycetes from the DSMZ collection.</title>
        <authorList>
            <person name="Nouioui I."/>
        </authorList>
    </citation>
    <scope>NUCLEOTIDE SEQUENCE [LARGE SCALE GENOMIC DNA]</scope>
    <source>
        <strain evidence="5">DSM 41981</strain>
    </source>
</reference>
<evidence type="ECO:0000313" key="4">
    <source>
        <dbReference type="EMBL" id="MDT0436372.1"/>
    </source>
</evidence>
<evidence type="ECO:0000256" key="2">
    <source>
        <dbReference type="ARBA" id="ARBA00023098"/>
    </source>
</evidence>
<comment type="caution">
    <text evidence="4">The sequence shown here is derived from an EMBL/GenBank/DDBJ whole genome shotgun (WGS) entry which is preliminary data.</text>
</comment>
<name>A0ABD5ESK1_9ACTN</name>
<evidence type="ECO:0000256" key="3">
    <source>
        <dbReference type="ARBA" id="ARBA00023239"/>
    </source>
</evidence>
<dbReference type="Gene3D" id="3.90.226.10">
    <property type="entry name" value="2-enoyl-CoA Hydratase, Chain A, domain 1"/>
    <property type="match status" value="1"/>
</dbReference>
<dbReference type="AlphaFoldDB" id="A0ABD5ESK1"/>
<dbReference type="GO" id="GO:0006629">
    <property type="term" value="P:lipid metabolic process"/>
    <property type="evidence" value="ECO:0007669"/>
    <property type="project" value="UniProtKB-KW"/>
</dbReference>
<dbReference type="PANTHER" id="PTHR11941">
    <property type="entry name" value="ENOYL-COA HYDRATASE-RELATED"/>
    <property type="match status" value="1"/>
</dbReference>
<dbReference type="Proteomes" id="UP001183535">
    <property type="component" value="Unassembled WGS sequence"/>
</dbReference>
<keyword evidence="2" id="KW-0443">Lipid metabolism</keyword>